<name>A0A7R9K4Q3_TIMGE</name>
<accession>A0A7R9K4Q3</accession>
<dbReference type="SUPFAM" id="SSF53474">
    <property type="entry name" value="alpha/beta-Hydrolases"/>
    <property type="match status" value="1"/>
</dbReference>
<gene>
    <name evidence="1" type="ORF">TGEB3V08_LOCUS8858</name>
</gene>
<sequence>MEWASFAYETGPFHSISGKFRQFNYGFQRNLRIYGQFTPPDYDLGKVTAPITLIYSSGDKLADLQDVEQLIDRLPNVYDTIFIDDPQFQHMDFMTNPDVDTVIYDEIISSMRTNDVMMDLGFSDSDMAFNFNDLEKIDTEYDDEGIVILEEHIFAQNKKIIIFKSVDSGNDCDWNSGHDDINKESDDISYSNNCNSDRKVPSNVKVVILKESVVKFQKKVIFLNREDKNYAPNSTQQPVTTQIATNSTLNSSIARGGTLNSTIPTSPNIQMHTPFTSLKDSGINLTLELQPYLISCTIVDLSKAILPLRDNVDFLGGRLKMAARSTCCRPPLYTACEADAGPYRSTGVGLLRQ</sequence>
<proteinExistence type="predicted"/>
<reference evidence="1" key="1">
    <citation type="submission" date="2020-11" db="EMBL/GenBank/DDBJ databases">
        <authorList>
            <person name="Tran Van P."/>
        </authorList>
    </citation>
    <scope>NUCLEOTIDE SEQUENCE</scope>
</reference>
<dbReference type="InterPro" id="IPR029058">
    <property type="entry name" value="AB_hydrolase_fold"/>
</dbReference>
<dbReference type="EMBL" id="OE843653">
    <property type="protein sequence ID" value="CAD7603634.1"/>
    <property type="molecule type" value="Genomic_DNA"/>
</dbReference>
<evidence type="ECO:0000313" key="1">
    <source>
        <dbReference type="EMBL" id="CAD7603634.1"/>
    </source>
</evidence>
<dbReference type="AlphaFoldDB" id="A0A7R9K4Q3"/>
<dbReference type="PANTHER" id="PTHR11005">
    <property type="entry name" value="LYSOSOMAL ACID LIPASE-RELATED"/>
    <property type="match status" value="1"/>
</dbReference>
<dbReference type="Gene3D" id="3.40.50.1820">
    <property type="entry name" value="alpha/beta hydrolase"/>
    <property type="match status" value="1"/>
</dbReference>
<organism evidence="1">
    <name type="scientific">Timema genevievae</name>
    <name type="common">Walking stick</name>
    <dbReference type="NCBI Taxonomy" id="629358"/>
    <lineage>
        <taxon>Eukaryota</taxon>
        <taxon>Metazoa</taxon>
        <taxon>Ecdysozoa</taxon>
        <taxon>Arthropoda</taxon>
        <taxon>Hexapoda</taxon>
        <taxon>Insecta</taxon>
        <taxon>Pterygota</taxon>
        <taxon>Neoptera</taxon>
        <taxon>Polyneoptera</taxon>
        <taxon>Phasmatodea</taxon>
        <taxon>Timematodea</taxon>
        <taxon>Timematoidea</taxon>
        <taxon>Timematidae</taxon>
        <taxon>Timema</taxon>
    </lineage>
</organism>
<protein>
    <submittedName>
        <fullName evidence="1">Uncharacterized protein</fullName>
    </submittedName>
</protein>